<feature type="binding site" evidence="6">
    <location>
        <position position="96"/>
    </location>
    <ligand>
        <name>Mg(2+)</name>
        <dbReference type="ChEBI" id="CHEBI:18420"/>
    </ligand>
</feature>
<dbReference type="PANTHER" id="PTHR43736:SF1">
    <property type="entry name" value="DIHYDRONEOPTERIN TRIPHOSPHATE DIPHOSPHATASE"/>
    <property type="match status" value="1"/>
</dbReference>
<dbReference type="GO" id="GO:0046872">
    <property type="term" value="F:metal ion binding"/>
    <property type="evidence" value="ECO:0007669"/>
    <property type="project" value="UniProtKB-KW"/>
</dbReference>
<dbReference type="GO" id="GO:0016817">
    <property type="term" value="F:hydrolase activity, acting on acid anhydrides"/>
    <property type="evidence" value="ECO:0007669"/>
    <property type="project" value="InterPro"/>
</dbReference>
<gene>
    <name evidence="8" type="ORF">EP51_38750</name>
</gene>
<dbReference type="RefSeq" id="WP_037229520.1">
    <property type="nucleotide sequence ID" value="NZ_CP008947.1"/>
</dbReference>
<proteinExistence type="inferred from homology"/>
<keyword evidence="5 6" id="KW-0460">Magnesium</keyword>
<evidence type="ECO:0000256" key="5">
    <source>
        <dbReference type="ARBA" id="ARBA00022842"/>
    </source>
</evidence>
<evidence type="ECO:0000313" key="9">
    <source>
        <dbReference type="Proteomes" id="UP000028488"/>
    </source>
</evidence>
<dbReference type="PROSITE" id="PS00893">
    <property type="entry name" value="NUDIX_BOX"/>
    <property type="match status" value="1"/>
</dbReference>
<evidence type="ECO:0000256" key="6">
    <source>
        <dbReference type="PIRSR" id="PIRSR017340-1"/>
    </source>
</evidence>
<reference evidence="8 9" key="1">
    <citation type="submission" date="2014-07" db="EMBL/GenBank/DDBJ databases">
        <title>Genome Sequence of Rhodococcus opacus Strain R7, a Biodegrader of Mono- and Polycyclic Aromatic Hydrocarbons.</title>
        <authorList>
            <person name="Di Gennaro P."/>
            <person name="Zampolli J."/>
            <person name="Presti I."/>
            <person name="Cappelletti M."/>
            <person name="D'Ursi P."/>
            <person name="Orro A."/>
            <person name="Mezzelani A."/>
            <person name="Milanesi L."/>
        </authorList>
    </citation>
    <scope>NUCLEOTIDE SEQUENCE [LARGE SCALE GENOMIC DNA]</scope>
    <source>
        <strain evidence="8 9">R7</strain>
    </source>
</reference>
<dbReference type="AlphaFoldDB" id="A0A076F399"/>
<evidence type="ECO:0000256" key="4">
    <source>
        <dbReference type="ARBA" id="ARBA00022801"/>
    </source>
</evidence>
<sequence length="182" mass="20047">MDSAPNTPPGTDEVVAVFDSAGRPVGSAERSRVYAEGLWHASAGVLVRSGDGKRLYVHRRADTKTVFAGHHDCLAGGVVDPGETPEEAASRELAEELGITGVGLTPIATVAWDGHWQGLRLRCHLYAYETHWDGPIVHQASEIASGWWWTPHELVTHLHDPQWPFVPDTRALLEDYLVTRDR</sequence>
<accession>A0A076F399</accession>
<keyword evidence="3 6" id="KW-0479">Metal-binding</keyword>
<dbReference type="SUPFAM" id="SSF55811">
    <property type="entry name" value="Nudix"/>
    <property type="match status" value="1"/>
</dbReference>
<evidence type="ECO:0000256" key="2">
    <source>
        <dbReference type="ARBA" id="ARBA00005582"/>
    </source>
</evidence>
<dbReference type="InterPro" id="IPR024195">
    <property type="entry name" value="NUDIX_hydrolase_YfcD_pred"/>
</dbReference>
<dbReference type="PANTHER" id="PTHR43736">
    <property type="entry name" value="ADP-RIBOSE PYROPHOSPHATASE"/>
    <property type="match status" value="1"/>
</dbReference>
<dbReference type="Gene3D" id="3.90.79.10">
    <property type="entry name" value="Nucleoside Triphosphate Pyrophosphohydrolase"/>
    <property type="match status" value="1"/>
</dbReference>
<dbReference type="eggNOG" id="COG0494">
    <property type="taxonomic scope" value="Bacteria"/>
</dbReference>
<dbReference type="InterPro" id="IPR015797">
    <property type="entry name" value="NUDIX_hydrolase-like_dom_sf"/>
</dbReference>
<evidence type="ECO:0000256" key="1">
    <source>
        <dbReference type="ARBA" id="ARBA00001946"/>
    </source>
</evidence>
<feature type="domain" description="Nudix hydrolase" evidence="7">
    <location>
        <begin position="38"/>
        <end position="171"/>
    </location>
</feature>
<dbReference type="Pfam" id="PF00293">
    <property type="entry name" value="NUDIX"/>
    <property type="match status" value="1"/>
</dbReference>
<feature type="binding site" evidence="6">
    <location>
        <position position="92"/>
    </location>
    <ligand>
        <name>Mg(2+)</name>
        <dbReference type="ChEBI" id="CHEBI:18420"/>
    </ligand>
</feature>
<evidence type="ECO:0000313" key="8">
    <source>
        <dbReference type="EMBL" id="AII10279.1"/>
    </source>
</evidence>
<protein>
    <submittedName>
        <fullName evidence="8">NUDIX hydrolase</fullName>
    </submittedName>
</protein>
<comment type="similarity">
    <text evidence="2">Belongs to the Nudix hydrolase family.</text>
</comment>
<evidence type="ECO:0000259" key="7">
    <source>
        <dbReference type="PROSITE" id="PS51462"/>
    </source>
</evidence>
<keyword evidence="4 8" id="KW-0378">Hydrolase</keyword>
<dbReference type="InterPro" id="IPR020084">
    <property type="entry name" value="NUDIX_hydrolase_CS"/>
</dbReference>
<comment type="cofactor">
    <cofactor evidence="1">
        <name>Mg(2+)</name>
        <dbReference type="ChEBI" id="CHEBI:18420"/>
    </cofactor>
</comment>
<name>A0A076F399_RHOOP</name>
<evidence type="ECO:0000256" key="3">
    <source>
        <dbReference type="ARBA" id="ARBA00022723"/>
    </source>
</evidence>
<dbReference type="PIRSF" id="PIRSF017340">
    <property type="entry name" value="Nudix_hydro"/>
    <property type="match status" value="1"/>
</dbReference>
<dbReference type="EMBL" id="CP008947">
    <property type="protein sequence ID" value="AII10279.1"/>
    <property type="molecule type" value="Genomic_DNA"/>
</dbReference>
<organism evidence="8 9">
    <name type="scientific">Rhodococcus opacus</name>
    <name type="common">Nocardia opaca</name>
    <dbReference type="NCBI Taxonomy" id="37919"/>
    <lineage>
        <taxon>Bacteria</taxon>
        <taxon>Bacillati</taxon>
        <taxon>Actinomycetota</taxon>
        <taxon>Actinomycetes</taxon>
        <taxon>Mycobacteriales</taxon>
        <taxon>Nocardiaceae</taxon>
        <taxon>Rhodococcus</taxon>
    </lineage>
</organism>
<dbReference type="PROSITE" id="PS51462">
    <property type="entry name" value="NUDIX"/>
    <property type="match status" value="1"/>
</dbReference>
<dbReference type="InterPro" id="IPR000086">
    <property type="entry name" value="NUDIX_hydrolase_dom"/>
</dbReference>
<dbReference type="Proteomes" id="UP000028488">
    <property type="component" value="Chromosome"/>
</dbReference>